<dbReference type="InterPro" id="IPR011989">
    <property type="entry name" value="ARM-like"/>
</dbReference>
<feature type="domain" description="Importin-7/11-like TPR repeats" evidence="5">
    <location>
        <begin position="70"/>
        <end position="350"/>
    </location>
</feature>
<dbReference type="PANTHER" id="PTHR10997:SF18">
    <property type="entry name" value="D-IMPORTIN 7_RANBP7"/>
    <property type="match status" value="1"/>
</dbReference>
<evidence type="ECO:0000259" key="5">
    <source>
        <dbReference type="Pfam" id="PF25758"/>
    </source>
</evidence>
<evidence type="ECO:0000313" key="6">
    <source>
        <dbReference type="EMBL" id="RID62108.1"/>
    </source>
</evidence>
<dbReference type="AlphaFoldDB" id="A0A397ZAW5"/>
<dbReference type="GO" id="GO:0015031">
    <property type="term" value="P:protein transport"/>
    <property type="evidence" value="ECO:0007669"/>
    <property type="project" value="UniProtKB-KW"/>
</dbReference>
<dbReference type="GO" id="GO:0005737">
    <property type="term" value="C:cytoplasm"/>
    <property type="evidence" value="ECO:0007669"/>
    <property type="project" value="UniProtKB-SubCell"/>
</dbReference>
<evidence type="ECO:0000256" key="3">
    <source>
        <dbReference type="ARBA" id="ARBA00022927"/>
    </source>
</evidence>
<keyword evidence="3" id="KW-0653">Protein transport</keyword>
<name>A0A397ZAW5_BRACM</name>
<dbReference type="EMBL" id="CM010632">
    <property type="protein sequence ID" value="RID62108.1"/>
    <property type="molecule type" value="Genomic_DNA"/>
</dbReference>
<evidence type="ECO:0000256" key="1">
    <source>
        <dbReference type="ARBA" id="ARBA00004496"/>
    </source>
</evidence>
<keyword evidence="2" id="KW-0963">Cytoplasm</keyword>
<evidence type="ECO:0000256" key="4">
    <source>
        <dbReference type="SAM" id="MobiDB-lite"/>
    </source>
</evidence>
<proteinExistence type="predicted"/>
<dbReference type="Pfam" id="PF25758">
    <property type="entry name" value="TPR_IPO11"/>
    <property type="match status" value="1"/>
</dbReference>
<accession>A0A397ZAW5</accession>
<evidence type="ECO:0000256" key="2">
    <source>
        <dbReference type="ARBA" id="ARBA00022490"/>
    </source>
</evidence>
<feature type="region of interest" description="Disordered" evidence="4">
    <location>
        <begin position="339"/>
        <end position="378"/>
    </location>
</feature>
<comment type="subcellular location">
    <subcellularLocation>
        <location evidence="1">Cytoplasm</location>
    </subcellularLocation>
</comment>
<dbReference type="SUPFAM" id="SSF48371">
    <property type="entry name" value="ARM repeat"/>
    <property type="match status" value="1"/>
</dbReference>
<feature type="region of interest" description="Disordered" evidence="4">
    <location>
        <begin position="391"/>
        <end position="413"/>
    </location>
</feature>
<keyword evidence="3" id="KW-0813">Transport</keyword>
<sequence>MNEVENEDLVFTLETIVDKFGEEMAPYAFGLCQNLAAAFWRCLNTSEASDDLDDVGALAAVGCLRAISTILESVSSLPQLFVEIEPTILPIMQKMLTADGQDVFEEVLEIASYMTFYSPNISLGMWSLWPLMVEALVDWAIDFFPNILVPMDNFISRGTAHFLTCKEPDYQQSLFTVLSTLMTDRNIEDSDIESAPKLIEVVFQNCKGQVDQWVEPYLRLTIDRIQRAETSYLKSLLIQVVANMLYYNPGLTLGVLQNTGLASTVFDHWFQMLQQKRKSGLPANFKREHDKKVCCLGLTSLLAVPGGQFPDEALQRVFRATLDLLVAYKNQIAEAAKETEVDYENELNGLESDEDDDDDGSDGEMGMDDTEDGDEAESKKLKKLAAQAKAFGYDDEDDDDSDDDDFSDEEEFQSPIDEVDAFVFFVDAIRVMQASDAQRFQNLNQSLDFNYQAIANGIAQHAEVRRVEMEKEKQKKAAEAAATPVPAI</sequence>
<dbReference type="InterPro" id="IPR058669">
    <property type="entry name" value="TPR_IPO7/11-like"/>
</dbReference>
<feature type="compositionally biased region" description="Acidic residues" evidence="4">
    <location>
        <begin position="393"/>
        <end position="413"/>
    </location>
</feature>
<feature type="compositionally biased region" description="Acidic residues" evidence="4">
    <location>
        <begin position="341"/>
        <end position="375"/>
    </location>
</feature>
<organism evidence="6 7">
    <name type="scientific">Brassica campestris</name>
    <name type="common">Field mustard</name>
    <dbReference type="NCBI Taxonomy" id="3711"/>
    <lineage>
        <taxon>Eukaryota</taxon>
        <taxon>Viridiplantae</taxon>
        <taxon>Streptophyta</taxon>
        <taxon>Embryophyta</taxon>
        <taxon>Tracheophyta</taxon>
        <taxon>Spermatophyta</taxon>
        <taxon>Magnoliopsida</taxon>
        <taxon>eudicotyledons</taxon>
        <taxon>Gunneridae</taxon>
        <taxon>Pentapetalae</taxon>
        <taxon>rosids</taxon>
        <taxon>malvids</taxon>
        <taxon>Brassicales</taxon>
        <taxon>Brassicaceae</taxon>
        <taxon>Brassiceae</taxon>
        <taxon>Brassica</taxon>
    </lineage>
</organism>
<evidence type="ECO:0000313" key="7">
    <source>
        <dbReference type="Proteomes" id="UP000264353"/>
    </source>
</evidence>
<reference evidence="6 7" key="1">
    <citation type="submission" date="2018-06" db="EMBL/GenBank/DDBJ databases">
        <title>WGS assembly of Brassica rapa FPsc.</title>
        <authorList>
            <person name="Bowman J."/>
            <person name="Kohchi T."/>
            <person name="Yamato K."/>
            <person name="Jenkins J."/>
            <person name="Shu S."/>
            <person name="Ishizaki K."/>
            <person name="Yamaoka S."/>
            <person name="Nishihama R."/>
            <person name="Nakamura Y."/>
            <person name="Berger F."/>
            <person name="Adam C."/>
            <person name="Aki S."/>
            <person name="Althoff F."/>
            <person name="Araki T."/>
            <person name="Arteaga-Vazquez M."/>
            <person name="Balasubrmanian S."/>
            <person name="Bauer D."/>
            <person name="Boehm C."/>
            <person name="Briginshaw L."/>
            <person name="Caballero-Perez J."/>
            <person name="Catarino B."/>
            <person name="Chen F."/>
            <person name="Chiyoda S."/>
            <person name="Chovatia M."/>
            <person name="Davies K."/>
            <person name="Delmans M."/>
            <person name="Demura T."/>
            <person name="Dierschke T."/>
            <person name="Dolan L."/>
            <person name="Dorantes-Acosta A."/>
            <person name="Eklund D."/>
            <person name="Florent S."/>
            <person name="Flores-Sandoval E."/>
            <person name="Fujiyama A."/>
            <person name="Fukuzawa H."/>
            <person name="Galik B."/>
            <person name="Grimanelli D."/>
            <person name="Grimwood J."/>
            <person name="Grossniklaus U."/>
            <person name="Hamada T."/>
            <person name="Haseloff J."/>
            <person name="Hetherington A."/>
            <person name="Higo A."/>
            <person name="Hirakawa Y."/>
            <person name="Hundley H."/>
            <person name="Ikeda Y."/>
            <person name="Inoue K."/>
            <person name="Inoue S."/>
            <person name="Ishida S."/>
            <person name="Jia Q."/>
            <person name="Kakita M."/>
            <person name="Kanazawa T."/>
            <person name="Kawai Y."/>
            <person name="Kawashima T."/>
            <person name="Kennedy M."/>
            <person name="Kinose K."/>
            <person name="Kinoshita T."/>
            <person name="Kohara Y."/>
            <person name="Koide E."/>
            <person name="Komatsu K."/>
            <person name="Kopischke S."/>
            <person name="Kubo M."/>
            <person name="Kyozuka J."/>
            <person name="Lagercrantz U."/>
            <person name="Lin S."/>
            <person name="Lindquist E."/>
            <person name="Lipzen A."/>
            <person name="Lu C."/>
            <person name="Luna E."/>
            <person name="Martienssen R."/>
            <person name="Minamino N."/>
            <person name="Mizutani M."/>
            <person name="Mizutani M."/>
            <person name="Mochizuki N."/>
            <person name="Monte I."/>
            <person name="Mosher R."/>
            <person name="Nagasaki H."/>
            <person name="Nakagami H."/>
            <person name="Naramoto S."/>
            <person name="Nishitani K."/>
            <person name="Ohtani M."/>
            <person name="Okamoto T."/>
            <person name="Okumura M."/>
            <person name="Phillips J."/>
            <person name="Pollak B."/>
            <person name="Reinders A."/>
            <person name="Roevekamp M."/>
            <person name="Sano R."/>
            <person name="Sawa S."/>
            <person name="Schmid M."/>
            <person name="Shirakawa M."/>
            <person name="Solano R."/>
            <person name="Spunde A."/>
            <person name="Suetsugu N."/>
            <person name="Sugano S."/>
            <person name="Sugiyama A."/>
            <person name="Sun R."/>
            <person name="Suzuki Y."/>
            <person name="Takenaka M."/>
            <person name="Takezawa D."/>
            <person name="Tomogane H."/>
            <person name="Tsuzuki M."/>
            <person name="Ueda T."/>
            <person name="Umeda M."/>
            <person name="Ward J."/>
            <person name="Watanabe Y."/>
            <person name="Yazaki K."/>
            <person name="Yokoyama R."/>
            <person name="Yoshitake Y."/>
            <person name="Yotsui I."/>
            <person name="Zachgo S."/>
            <person name="Schmutz J."/>
        </authorList>
    </citation>
    <scope>NUCLEOTIDE SEQUENCE [LARGE SCALE GENOMIC DNA]</scope>
    <source>
        <strain evidence="7">cv. B-3</strain>
    </source>
</reference>
<dbReference type="InterPro" id="IPR016024">
    <property type="entry name" value="ARM-type_fold"/>
</dbReference>
<dbReference type="Gene3D" id="1.25.10.10">
    <property type="entry name" value="Leucine-rich Repeat Variant"/>
    <property type="match status" value="1"/>
</dbReference>
<protein>
    <recommendedName>
        <fullName evidence="5">Importin-7/11-like TPR repeats domain-containing protein</fullName>
    </recommendedName>
</protein>
<gene>
    <name evidence="6" type="ORF">BRARA_E01202</name>
</gene>
<dbReference type="PANTHER" id="PTHR10997">
    <property type="entry name" value="IMPORTIN-7, 8, 11"/>
    <property type="match status" value="1"/>
</dbReference>
<dbReference type="Proteomes" id="UP000264353">
    <property type="component" value="Chromosome A5"/>
</dbReference>